<comment type="function">
    <text evidence="4 6">Essential cell division protein that forms a contractile ring structure (Z ring) at the future cell division site. The regulation of the ring assembly controls the timing and the location of cell division. One of the functions of the FtsZ ring is to recruit other cell division proteins to the septum to produce a new cell wall between the dividing cells. Binds GTP and shows GTPase activity.</text>
</comment>
<dbReference type="PANTHER" id="PTHR30314:SF3">
    <property type="entry name" value="MITOCHONDRIAL DIVISION PROTEIN FSZA"/>
    <property type="match status" value="1"/>
</dbReference>
<dbReference type="InterPro" id="IPR037103">
    <property type="entry name" value="Tubulin/FtsZ-like_C"/>
</dbReference>
<name>A0A3M9N2V4_9BACT</name>
<feature type="binding site" evidence="4">
    <location>
        <position position="144"/>
    </location>
    <ligand>
        <name>GTP</name>
        <dbReference type="ChEBI" id="CHEBI:37565"/>
    </ligand>
</feature>
<dbReference type="InterPro" id="IPR008280">
    <property type="entry name" value="Tub_FtsZ_C"/>
</dbReference>
<comment type="subunit">
    <text evidence="4">Homodimer. Polymerizes to form a dynamic ring structure in a strictly GTP-dependent manner. Interacts directly with several other division proteins.</text>
</comment>
<evidence type="ECO:0000313" key="11">
    <source>
        <dbReference type="EMBL" id="RNI32079.1"/>
    </source>
</evidence>
<dbReference type="GO" id="GO:0005737">
    <property type="term" value="C:cytoplasm"/>
    <property type="evidence" value="ECO:0007669"/>
    <property type="project" value="UniProtKB-SubCell"/>
</dbReference>
<evidence type="ECO:0000259" key="9">
    <source>
        <dbReference type="SMART" id="SM00864"/>
    </source>
</evidence>
<comment type="similarity">
    <text evidence="1 4 6">Belongs to the FtsZ family.</text>
</comment>
<dbReference type="GO" id="GO:0005525">
    <property type="term" value="F:GTP binding"/>
    <property type="evidence" value="ECO:0007669"/>
    <property type="project" value="UniProtKB-UniRule"/>
</dbReference>
<reference evidence="11 12" key="1">
    <citation type="submission" date="2018-11" db="EMBL/GenBank/DDBJ databases">
        <title>Draft genome sequence of Ferruginibacter sp. BO-59.</title>
        <authorList>
            <person name="Im W.T."/>
        </authorList>
    </citation>
    <scope>NUCLEOTIDE SEQUENCE [LARGE SCALE GENOMIC DNA]</scope>
    <source>
        <strain evidence="11 12">BO-59</strain>
    </source>
</reference>
<evidence type="ECO:0000256" key="2">
    <source>
        <dbReference type="ARBA" id="ARBA00022741"/>
    </source>
</evidence>
<sequence length="645" mass="70829">MIQFDLPKEQSSILKVIGIGGGGSNAVNHMFNQNIDGVDFIICNTDAQAITTSKVPNKVQLGPHLTQGLGAGANPEIGREATEESLEEIKKILEVNTKMAFITAGMGGGTGTGGAPIVAKICKDLGVLTVGIVTTPFAYEGKKRIAQAEEGIEKLKNHVDTLLVISNDKLRHQFGNLTMKAAFAKADNVLATAAKCITDVINSTGQINVDFADVCTVMKSGGVAILGSAECEGENRAQSAIEQALNSPLLNDNDIRGAKWILININSAEGESEFTMDEVETIQNHLLSQAGENSDVILGLGYDNTLENKIGITLIATGFEHKSPFNKKQAPVQEIKKTDEKVVVTLEEEKKKPTQPLYLFDEKNELLMNRKDVAITEKKEANEITPQQEMKLNIAEQEMQEEIENLAPKIVETREPDNVKTPTPVREITVDNSSEKIIRFELSSDLNSAPPESKSNLTDKADNNNQSEKNHSYKDASTAQTSGGYLAKPKQIYAEDKPVSKSEVPDKPNHIAISKPEDEPVEEMRLVVKNSNEAAKENQEENVRQTMPIMMSSVEEPPMVDETEELKRRAMDRIAKLRNLSFNVNAADPNNEFESVPAYLRRNLELQNSIADVESFYSNYTVKSDKDNKAEISTINTFLDGEKPD</sequence>
<dbReference type="SUPFAM" id="SSF55307">
    <property type="entry name" value="Tubulin C-terminal domain-like"/>
    <property type="match status" value="1"/>
</dbReference>
<feature type="compositionally biased region" description="Basic and acidic residues" evidence="8">
    <location>
        <begin position="457"/>
        <end position="474"/>
    </location>
</feature>
<dbReference type="FunFam" id="3.40.50.1440:FF:000001">
    <property type="entry name" value="Cell division protein FtsZ"/>
    <property type="match status" value="1"/>
</dbReference>
<feature type="binding site" evidence="4">
    <location>
        <begin position="21"/>
        <end position="25"/>
    </location>
    <ligand>
        <name>GTP</name>
        <dbReference type="ChEBI" id="CHEBI:37565"/>
    </ligand>
</feature>
<keyword evidence="12" id="KW-1185">Reference proteome</keyword>
<dbReference type="AlphaFoldDB" id="A0A3M9N2V4"/>
<dbReference type="CDD" id="cd02201">
    <property type="entry name" value="FtsZ_type1"/>
    <property type="match status" value="1"/>
</dbReference>
<feature type="binding site" evidence="4">
    <location>
        <position position="140"/>
    </location>
    <ligand>
        <name>GTP</name>
        <dbReference type="ChEBI" id="CHEBI:37565"/>
    </ligand>
</feature>
<feature type="domain" description="Tubulin/FtsZ GTPase" evidence="9">
    <location>
        <begin position="13"/>
        <end position="205"/>
    </location>
</feature>
<feature type="region of interest" description="Disordered" evidence="8">
    <location>
        <begin position="441"/>
        <end position="517"/>
    </location>
</feature>
<feature type="binding site" evidence="4">
    <location>
        <begin position="109"/>
        <end position="111"/>
    </location>
    <ligand>
        <name>GTP</name>
        <dbReference type="ChEBI" id="CHEBI:37565"/>
    </ligand>
</feature>
<evidence type="ECO:0000256" key="8">
    <source>
        <dbReference type="SAM" id="MobiDB-lite"/>
    </source>
</evidence>
<keyword evidence="4 6" id="KW-0131">Cell cycle</keyword>
<keyword evidence="4 6" id="KW-0717">Septation</keyword>
<comment type="subcellular location">
    <subcellularLocation>
        <location evidence="4">Cytoplasm</location>
    </subcellularLocation>
    <text evidence="4">Assembles at midcell at the inner surface of the cytoplasmic membrane.</text>
</comment>
<dbReference type="GO" id="GO:0043093">
    <property type="term" value="P:FtsZ-dependent cytokinesis"/>
    <property type="evidence" value="ECO:0007669"/>
    <property type="project" value="UniProtKB-UniRule"/>
</dbReference>
<keyword evidence="4" id="KW-0963">Cytoplasm</keyword>
<evidence type="ECO:0000256" key="4">
    <source>
        <dbReference type="HAMAP-Rule" id="MF_00909"/>
    </source>
</evidence>
<keyword evidence="4 6" id="KW-0132">Cell division</keyword>
<evidence type="ECO:0000256" key="3">
    <source>
        <dbReference type="ARBA" id="ARBA00023134"/>
    </source>
</evidence>
<keyword evidence="3 4" id="KW-0342">GTP-binding</keyword>
<dbReference type="SMART" id="SM00865">
    <property type="entry name" value="Tubulin_C"/>
    <property type="match status" value="1"/>
</dbReference>
<dbReference type="Gene3D" id="3.40.50.1440">
    <property type="entry name" value="Tubulin/FtsZ, GTPase domain"/>
    <property type="match status" value="1"/>
</dbReference>
<feature type="compositionally biased region" description="Basic and acidic residues" evidence="8">
    <location>
        <begin position="493"/>
        <end position="517"/>
    </location>
</feature>
<dbReference type="PROSITE" id="PS01135">
    <property type="entry name" value="FTSZ_2"/>
    <property type="match status" value="1"/>
</dbReference>
<comment type="caution">
    <text evidence="11">The sequence shown here is derived from an EMBL/GenBank/DDBJ whole genome shotgun (WGS) entry which is preliminary data.</text>
</comment>
<dbReference type="InterPro" id="IPR018316">
    <property type="entry name" value="Tubulin/FtsZ_2-layer-sand-dom"/>
</dbReference>
<dbReference type="InterPro" id="IPR045061">
    <property type="entry name" value="FtsZ/CetZ"/>
</dbReference>
<dbReference type="InterPro" id="IPR036525">
    <property type="entry name" value="Tubulin/FtsZ_GTPase_sf"/>
</dbReference>
<evidence type="ECO:0000259" key="10">
    <source>
        <dbReference type="SMART" id="SM00865"/>
    </source>
</evidence>
<proteinExistence type="inferred from homology"/>
<evidence type="ECO:0000256" key="1">
    <source>
        <dbReference type="ARBA" id="ARBA00009690"/>
    </source>
</evidence>
<evidence type="ECO:0000313" key="12">
    <source>
        <dbReference type="Proteomes" id="UP000267223"/>
    </source>
</evidence>
<dbReference type="EMBL" id="RJJR01000029">
    <property type="protein sequence ID" value="RNI32079.1"/>
    <property type="molecule type" value="Genomic_DNA"/>
</dbReference>
<dbReference type="Gene3D" id="3.30.1330.20">
    <property type="entry name" value="Tubulin/FtsZ, C-terminal domain"/>
    <property type="match status" value="1"/>
</dbReference>
<evidence type="ECO:0000256" key="6">
    <source>
        <dbReference type="RuleBase" id="RU000631"/>
    </source>
</evidence>
<dbReference type="SUPFAM" id="SSF52490">
    <property type="entry name" value="Tubulin nucleotide-binding domain-like"/>
    <property type="match status" value="1"/>
</dbReference>
<dbReference type="Proteomes" id="UP000267223">
    <property type="component" value="Unassembled WGS sequence"/>
</dbReference>
<dbReference type="RefSeq" id="WP_123122690.1">
    <property type="nucleotide sequence ID" value="NZ_RJJR01000029.1"/>
</dbReference>
<dbReference type="GO" id="GO:0051258">
    <property type="term" value="P:protein polymerization"/>
    <property type="evidence" value="ECO:0007669"/>
    <property type="project" value="UniProtKB-UniRule"/>
</dbReference>
<dbReference type="InterPro" id="IPR000158">
    <property type="entry name" value="Cell_div_FtsZ"/>
</dbReference>
<dbReference type="PRINTS" id="PR00423">
    <property type="entry name" value="CELLDVISFTSZ"/>
</dbReference>
<dbReference type="InterPro" id="IPR003008">
    <property type="entry name" value="Tubulin_FtsZ_GTPase"/>
</dbReference>
<dbReference type="Pfam" id="PF12327">
    <property type="entry name" value="FtsZ_C"/>
    <property type="match status" value="1"/>
</dbReference>
<dbReference type="GO" id="GO:0003924">
    <property type="term" value="F:GTPase activity"/>
    <property type="evidence" value="ECO:0007669"/>
    <property type="project" value="UniProtKB-UniRule"/>
</dbReference>
<evidence type="ECO:0000256" key="7">
    <source>
        <dbReference type="SAM" id="Coils"/>
    </source>
</evidence>
<protein>
    <recommendedName>
        <fullName evidence="4 5">Cell division protein FtsZ</fullName>
    </recommendedName>
</protein>
<dbReference type="GO" id="GO:0032153">
    <property type="term" value="C:cell division site"/>
    <property type="evidence" value="ECO:0007669"/>
    <property type="project" value="UniProtKB-UniRule"/>
</dbReference>
<keyword evidence="2 4" id="KW-0547">Nucleotide-binding</keyword>
<dbReference type="NCBIfam" id="TIGR00065">
    <property type="entry name" value="ftsZ"/>
    <property type="match status" value="1"/>
</dbReference>
<dbReference type="HAMAP" id="MF_00909">
    <property type="entry name" value="FtsZ"/>
    <property type="match status" value="1"/>
</dbReference>
<dbReference type="InterPro" id="IPR024757">
    <property type="entry name" value="FtsZ_C"/>
</dbReference>
<dbReference type="InterPro" id="IPR020805">
    <property type="entry name" value="Cell_div_FtsZ_CS"/>
</dbReference>
<evidence type="ECO:0000256" key="5">
    <source>
        <dbReference type="NCBIfam" id="TIGR00065"/>
    </source>
</evidence>
<feature type="domain" description="Tubulin/FtsZ 2-layer sandwich" evidence="10">
    <location>
        <begin position="207"/>
        <end position="328"/>
    </location>
</feature>
<keyword evidence="7" id="KW-0175">Coiled coil</keyword>
<dbReference type="OrthoDB" id="9813375at2"/>
<organism evidence="11 12">
    <name type="scientific">Hanamia caeni</name>
    <dbReference type="NCBI Taxonomy" id="2294116"/>
    <lineage>
        <taxon>Bacteria</taxon>
        <taxon>Pseudomonadati</taxon>
        <taxon>Bacteroidota</taxon>
        <taxon>Chitinophagia</taxon>
        <taxon>Chitinophagales</taxon>
        <taxon>Chitinophagaceae</taxon>
        <taxon>Hanamia</taxon>
    </lineage>
</organism>
<feature type="coiled-coil region" evidence="7">
    <location>
        <begin position="521"/>
        <end position="580"/>
    </location>
</feature>
<dbReference type="Pfam" id="PF00091">
    <property type="entry name" value="Tubulin"/>
    <property type="match status" value="1"/>
</dbReference>
<feature type="binding site" evidence="4">
    <location>
        <position position="187"/>
    </location>
    <ligand>
        <name>GTP</name>
        <dbReference type="ChEBI" id="CHEBI:37565"/>
    </ligand>
</feature>
<gene>
    <name evidence="4 11" type="primary">ftsZ</name>
    <name evidence="11" type="ORF">EFY79_20795</name>
</gene>
<accession>A0A3M9N2V4</accession>
<dbReference type="SMART" id="SM00864">
    <property type="entry name" value="Tubulin"/>
    <property type="match status" value="1"/>
</dbReference>
<dbReference type="GO" id="GO:0000917">
    <property type="term" value="P:division septum assembly"/>
    <property type="evidence" value="ECO:0007669"/>
    <property type="project" value="UniProtKB-KW"/>
</dbReference>
<dbReference type="PANTHER" id="PTHR30314">
    <property type="entry name" value="CELL DIVISION PROTEIN FTSZ-RELATED"/>
    <property type="match status" value="1"/>
</dbReference>